<accession>A0ABP7D203</accession>
<dbReference type="SUPFAM" id="SSF109854">
    <property type="entry name" value="DinB/YfiT-like putative metalloenzymes"/>
    <property type="match status" value="1"/>
</dbReference>
<feature type="domain" description="Mycothiol-dependent maleylpyruvate isomerase metal-binding" evidence="1">
    <location>
        <begin position="17"/>
        <end position="160"/>
    </location>
</feature>
<dbReference type="Pfam" id="PF11716">
    <property type="entry name" value="MDMPI_N"/>
    <property type="match status" value="1"/>
</dbReference>
<reference evidence="3" key="1">
    <citation type="journal article" date="2019" name="Int. J. Syst. Evol. Microbiol.">
        <title>The Global Catalogue of Microorganisms (GCM) 10K type strain sequencing project: providing services to taxonomists for standard genome sequencing and annotation.</title>
        <authorList>
            <consortium name="The Broad Institute Genomics Platform"/>
            <consortium name="The Broad Institute Genome Sequencing Center for Infectious Disease"/>
            <person name="Wu L."/>
            <person name="Ma J."/>
        </authorList>
    </citation>
    <scope>NUCLEOTIDE SEQUENCE [LARGE SCALE GENOMIC DNA]</scope>
    <source>
        <strain evidence="3">JCM 16548</strain>
    </source>
</reference>
<proteinExistence type="predicted"/>
<dbReference type="Proteomes" id="UP001500051">
    <property type="component" value="Unassembled WGS sequence"/>
</dbReference>
<evidence type="ECO:0000313" key="3">
    <source>
        <dbReference type="Proteomes" id="UP001500051"/>
    </source>
</evidence>
<dbReference type="EMBL" id="BAAAYX010000003">
    <property type="protein sequence ID" value="GAA3698744.1"/>
    <property type="molecule type" value="Genomic_DNA"/>
</dbReference>
<keyword evidence="2" id="KW-0413">Isomerase</keyword>
<name>A0ABP7D203_9ACTN</name>
<sequence length="223" mass="23685">MVHIDHVTGREAFVDELALLLEIAGGLGERDLLAASRCRGWTVADTLTHVHLGLQEMLLGLVSATDAAPTVDAASYWSQAPASNDDETSDTDHVRFVRLITSAYGRPSGGIRHLAVTGRTVMRAATRLPATNLDFQGHVIATGDFFATWAVELAVHHLDLGPELTLASPTPGSRALTRQTVEELAGGAFPRDVPETDVILIGTGRLPVPPDDRLAGLTLPAFG</sequence>
<evidence type="ECO:0000259" key="1">
    <source>
        <dbReference type="Pfam" id="PF11716"/>
    </source>
</evidence>
<dbReference type="InterPro" id="IPR024344">
    <property type="entry name" value="MDMPI_metal-binding"/>
</dbReference>
<gene>
    <name evidence="2" type="ORF">GCM10022204_13950</name>
</gene>
<keyword evidence="3" id="KW-1185">Reference proteome</keyword>
<comment type="caution">
    <text evidence="2">The sequence shown here is derived from an EMBL/GenBank/DDBJ whole genome shotgun (WGS) entry which is preliminary data.</text>
</comment>
<protein>
    <submittedName>
        <fullName evidence="2">Maleylpyruvate isomerase N-terminal domain-containing protein</fullName>
    </submittedName>
</protein>
<dbReference type="InterPro" id="IPR034660">
    <property type="entry name" value="DinB/YfiT-like"/>
</dbReference>
<dbReference type="Gene3D" id="1.20.120.450">
    <property type="entry name" value="dinb family like domain"/>
    <property type="match status" value="1"/>
</dbReference>
<dbReference type="GO" id="GO:0016853">
    <property type="term" value="F:isomerase activity"/>
    <property type="evidence" value="ECO:0007669"/>
    <property type="project" value="UniProtKB-KW"/>
</dbReference>
<evidence type="ECO:0000313" key="2">
    <source>
        <dbReference type="EMBL" id="GAA3698744.1"/>
    </source>
</evidence>
<organism evidence="2 3">
    <name type="scientific">Microlunatus aurantiacus</name>
    <dbReference type="NCBI Taxonomy" id="446786"/>
    <lineage>
        <taxon>Bacteria</taxon>
        <taxon>Bacillati</taxon>
        <taxon>Actinomycetota</taxon>
        <taxon>Actinomycetes</taxon>
        <taxon>Propionibacteriales</taxon>
        <taxon>Propionibacteriaceae</taxon>
        <taxon>Microlunatus</taxon>
    </lineage>
</organism>